<evidence type="ECO:0000313" key="1">
    <source>
        <dbReference type="EMBL" id="JAD86466.1"/>
    </source>
</evidence>
<protein>
    <submittedName>
        <fullName evidence="1">Uncharacterized protein</fullName>
    </submittedName>
</protein>
<reference evidence="1" key="1">
    <citation type="submission" date="2014-09" db="EMBL/GenBank/DDBJ databases">
        <authorList>
            <person name="Magalhaes I.L.F."/>
            <person name="Oliveira U."/>
            <person name="Santos F.R."/>
            <person name="Vidigal T.H.D.A."/>
            <person name="Brescovit A.D."/>
            <person name="Santos A.J."/>
        </authorList>
    </citation>
    <scope>NUCLEOTIDE SEQUENCE</scope>
    <source>
        <tissue evidence="1">Shoot tissue taken approximately 20 cm above the soil surface</tissue>
    </source>
</reference>
<sequence length="58" mass="6175">MCRSFLFAAAARCCGCGEWPPAPFSSSPPPLAAPTMLKNSAWLKLDPLGVGFRDDCSE</sequence>
<reference evidence="1" key="2">
    <citation type="journal article" date="2015" name="Data Brief">
        <title>Shoot transcriptome of the giant reed, Arundo donax.</title>
        <authorList>
            <person name="Barrero R.A."/>
            <person name="Guerrero F.D."/>
            <person name="Moolhuijzen P."/>
            <person name="Goolsby J.A."/>
            <person name="Tidwell J."/>
            <person name="Bellgard S.E."/>
            <person name="Bellgard M.I."/>
        </authorList>
    </citation>
    <scope>NUCLEOTIDE SEQUENCE</scope>
    <source>
        <tissue evidence="1">Shoot tissue taken approximately 20 cm above the soil surface</tissue>
    </source>
</reference>
<accession>A0A0A9DF63</accession>
<proteinExistence type="predicted"/>
<organism evidence="1">
    <name type="scientific">Arundo donax</name>
    <name type="common">Giant reed</name>
    <name type="synonym">Donax arundinaceus</name>
    <dbReference type="NCBI Taxonomy" id="35708"/>
    <lineage>
        <taxon>Eukaryota</taxon>
        <taxon>Viridiplantae</taxon>
        <taxon>Streptophyta</taxon>
        <taxon>Embryophyta</taxon>
        <taxon>Tracheophyta</taxon>
        <taxon>Spermatophyta</taxon>
        <taxon>Magnoliopsida</taxon>
        <taxon>Liliopsida</taxon>
        <taxon>Poales</taxon>
        <taxon>Poaceae</taxon>
        <taxon>PACMAD clade</taxon>
        <taxon>Arundinoideae</taxon>
        <taxon>Arundineae</taxon>
        <taxon>Arundo</taxon>
    </lineage>
</organism>
<name>A0A0A9DF63_ARUDO</name>
<dbReference type="AlphaFoldDB" id="A0A0A9DF63"/>
<dbReference type="EMBL" id="GBRH01211429">
    <property type="protein sequence ID" value="JAD86466.1"/>
    <property type="molecule type" value="Transcribed_RNA"/>
</dbReference>